<keyword evidence="6" id="KW-1185">Reference proteome</keyword>
<sequence>MSDELPVPAINGDTVPTPKIRDESQDNIPFSWLSTYYRDLFKKQENATTDTIEHVVKLPHTTPEVFGLTQLFLFTGQVSEEVGTFPSYEALIGVWKLGHELGIDGLCDKTLEAMKECRRLTRQIPATPLLVQVWKDTPEGSTLRKLLLSWAAEYMRSSDARAEFAKSLPQEVLSELVVAMSSLENQPSPPAVPADTASAEPTPRKSVHYLEEDSDDEREHLSKKNRRASAPLPSSQNNSSKSLARAPAPPVRKAAAAAAAAAAPRPKPVVQKRRSIASVPSGEISTEKKVEFCADLLDRMLSGPGMCSQFHRVIGHAILVKMLTNTGFWTRLVGPFKEPVDPVEDGVPDYFDKVKKPMDLNTVKAKMARHEYQNEDEFAADIRQIFDNCYTYWSKGDPMWAACEKFQKTFEEKYAQMHKNISKMMREPVD</sequence>
<dbReference type="GO" id="GO:0006355">
    <property type="term" value="P:regulation of DNA-templated transcription"/>
    <property type="evidence" value="ECO:0007669"/>
    <property type="project" value="TreeGrafter"/>
</dbReference>
<dbReference type="OMA" id="WKKGDPM"/>
<dbReference type="STRING" id="1173701.A0A066XJ53"/>
<dbReference type="GO" id="GO:0005634">
    <property type="term" value="C:nucleus"/>
    <property type="evidence" value="ECO:0007669"/>
    <property type="project" value="TreeGrafter"/>
</dbReference>
<feature type="region of interest" description="Disordered" evidence="3">
    <location>
        <begin position="184"/>
        <end position="203"/>
    </location>
</feature>
<dbReference type="eggNOG" id="KOG1474">
    <property type="taxonomic scope" value="Eukaryota"/>
</dbReference>
<keyword evidence="1 2" id="KW-0103">Bromodomain</keyword>
<name>A0A066XJ53_COLSU</name>
<protein>
    <recommendedName>
        <fullName evidence="4">Bromo domain-containing protein</fullName>
    </recommendedName>
</protein>
<dbReference type="HOGENOM" id="CLU_033257_0_0_1"/>
<evidence type="ECO:0000256" key="1">
    <source>
        <dbReference type="ARBA" id="ARBA00023117"/>
    </source>
</evidence>
<feature type="compositionally biased region" description="Polar residues" evidence="3">
    <location>
        <begin position="232"/>
        <end position="242"/>
    </location>
</feature>
<evidence type="ECO:0000313" key="6">
    <source>
        <dbReference type="Proteomes" id="UP000027238"/>
    </source>
</evidence>
<evidence type="ECO:0000256" key="3">
    <source>
        <dbReference type="SAM" id="MobiDB-lite"/>
    </source>
</evidence>
<dbReference type="InterPro" id="IPR001487">
    <property type="entry name" value="Bromodomain"/>
</dbReference>
<evidence type="ECO:0000313" key="5">
    <source>
        <dbReference type="EMBL" id="KDN66065.1"/>
    </source>
</evidence>
<reference evidence="6" key="1">
    <citation type="journal article" date="2014" name="Genome Announc.">
        <title>Draft genome sequence of Colletotrichum sublineola, a destructive pathogen of cultivated sorghum.</title>
        <authorList>
            <person name="Baroncelli R."/>
            <person name="Sanz-Martin J.M."/>
            <person name="Rech G.E."/>
            <person name="Sukno S.A."/>
            <person name="Thon M.R."/>
        </authorList>
    </citation>
    <scope>NUCLEOTIDE SEQUENCE [LARGE SCALE GENOMIC DNA]</scope>
    <source>
        <strain evidence="6">TX430BB</strain>
    </source>
</reference>
<dbReference type="Proteomes" id="UP000027238">
    <property type="component" value="Unassembled WGS sequence"/>
</dbReference>
<dbReference type="PANTHER" id="PTHR22880">
    <property type="entry name" value="FALZ-RELATED BROMODOMAIN-CONTAINING PROTEINS"/>
    <property type="match status" value="1"/>
</dbReference>
<feature type="region of interest" description="Disordered" evidence="3">
    <location>
        <begin position="209"/>
        <end position="274"/>
    </location>
</feature>
<dbReference type="OrthoDB" id="21449at2759"/>
<proteinExistence type="predicted"/>
<feature type="domain" description="Bromo" evidence="4">
    <location>
        <begin position="335"/>
        <end position="400"/>
    </location>
</feature>
<organism evidence="5 6">
    <name type="scientific">Colletotrichum sublineola</name>
    <name type="common">Sorghum anthracnose fungus</name>
    <dbReference type="NCBI Taxonomy" id="1173701"/>
    <lineage>
        <taxon>Eukaryota</taxon>
        <taxon>Fungi</taxon>
        <taxon>Dikarya</taxon>
        <taxon>Ascomycota</taxon>
        <taxon>Pezizomycotina</taxon>
        <taxon>Sordariomycetes</taxon>
        <taxon>Hypocreomycetidae</taxon>
        <taxon>Glomerellales</taxon>
        <taxon>Glomerellaceae</taxon>
        <taxon>Colletotrichum</taxon>
        <taxon>Colletotrichum graminicola species complex</taxon>
    </lineage>
</organism>
<dbReference type="GO" id="GO:0006338">
    <property type="term" value="P:chromatin remodeling"/>
    <property type="evidence" value="ECO:0007669"/>
    <property type="project" value="TreeGrafter"/>
</dbReference>
<dbReference type="InterPro" id="IPR036427">
    <property type="entry name" value="Bromodomain-like_sf"/>
</dbReference>
<dbReference type="SMART" id="SM00297">
    <property type="entry name" value="BROMO"/>
    <property type="match status" value="1"/>
</dbReference>
<dbReference type="PRINTS" id="PR00503">
    <property type="entry name" value="BROMODOMAIN"/>
</dbReference>
<accession>A0A066XJ53</accession>
<dbReference type="GO" id="GO:0000785">
    <property type="term" value="C:chromatin"/>
    <property type="evidence" value="ECO:0007669"/>
    <property type="project" value="TreeGrafter"/>
</dbReference>
<dbReference type="SUPFAM" id="SSF47370">
    <property type="entry name" value="Bromodomain"/>
    <property type="match status" value="1"/>
</dbReference>
<dbReference type="AlphaFoldDB" id="A0A066XJ53"/>
<dbReference type="Gene3D" id="1.20.920.10">
    <property type="entry name" value="Bromodomain-like"/>
    <property type="match status" value="1"/>
</dbReference>
<evidence type="ECO:0000256" key="2">
    <source>
        <dbReference type="PROSITE-ProRule" id="PRU00035"/>
    </source>
</evidence>
<dbReference type="Pfam" id="PF00439">
    <property type="entry name" value="Bromodomain"/>
    <property type="match status" value="1"/>
</dbReference>
<dbReference type="EMBL" id="JMSE01000969">
    <property type="protein sequence ID" value="KDN66065.1"/>
    <property type="molecule type" value="Genomic_DNA"/>
</dbReference>
<gene>
    <name evidence="5" type="ORF">CSUB01_01516</name>
</gene>
<dbReference type="InterPro" id="IPR050935">
    <property type="entry name" value="Bromo_chromatin_reader"/>
</dbReference>
<evidence type="ECO:0000259" key="4">
    <source>
        <dbReference type="PROSITE" id="PS50014"/>
    </source>
</evidence>
<feature type="region of interest" description="Disordered" evidence="3">
    <location>
        <begin position="1"/>
        <end position="20"/>
    </location>
</feature>
<dbReference type="PROSITE" id="PS50014">
    <property type="entry name" value="BROMODOMAIN_2"/>
    <property type="match status" value="1"/>
</dbReference>
<dbReference type="PANTHER" id="PTHR22880:SF225">
    <property type="entry name" value="BROMODOMAIN-CONTAINING PROTEIN BET-1-RELATED"/>
    <property type="match status" value="1"/>
</dbReference>
<feature type="compositionally biased region" description="Low complexity" evidence="3">
    <location>
        <begin position="251"/>
        <end position="264"/>
    </location>
</feature>
<comment type="caution">
    <text evidence="5">The sequence shown here is derived from an EMBL/GenBank/DDBJ whole genome shotgun (WGS) entry which is preliminary data.</text>
</comment>